<evidence type="ECO:0000313" key="2">
    <source>
        <dbReference type="Proteomes" id="UP000309997"/>
    </source>
</evidence>
<protein>
    <submittedName>
        <fullName evidence="1">Uncharacterized protein</fullName>
    </submittedName>
</protein>
<name>A0ACC4C6R8_POPAL</name>
<comment type="caution">
    <text evidence="1">The sequence shown here is derived from an EMBL/GenBank/DDBJ whole genome shotgun (WGS) entry which is preliminary data.</text>
</comment>
<reference evidence="1 2" key="1">
    <citation type="journal article" date="2024" name="Plant Biotechnol. J.">
        <title>Genome and CRISPR/Cas9 system of a widespread forest tree (Populus alba) in the world.</title>
        <authorList>
            <person name="Liu Y.J."/>
            <person name="Jiang P.F."/>
            <person name="Han X.M."/>
            <person name="Li X.Y."/>
            <person name="Wang H.M."/>
            <person name="Wang Y.J."/>
            <person name="Wang X.X."/>
            <person name="Zeng Q.Y."/>
        </authorList>
    </citation>
    <scope>NUCLEOTIDE SEQUENCE [LARGE SCALE GENOMIC DNA]</scope>
    <source>
        <strain evidence="2">cv. PAL-ZL1</strain>
    </source>
</reference>
<dbReference type="Proteomes" id="UP000309997">
    <property type="component" value="Unassembled WGS sequence"/>
</dbReference>
<organism evidence="1 2">
    <name type="scientific">Populus alba</name>
    <name type="common">White poplar</name>
    <dbReference type="NCBI Taxonomy" id="43335"/>
    <lineage>
        <taxon>Eukaryota</taxon>
        <taxon>Viridiplantae</taxon>
        <taxon>Streptophyta</taxon>
        <taxon>Embryophyta</taxon>
        <taxon>Tracheophyta</taxon>
        <taxon>Spermatophyta</taxon>
        <taxon>Magnoliopsida</taxon>
        <taxon>eudicotyledons</taxon>
        <taxon>Gunneridae</taxon>
        <taxon>Pentapetalae</taxon>
        <taxon>rosids</taxon>
        <taxon>fabids</taxon>
        <taxon>Malpighiales</taxon>
        <taxon>Salicaceae</taxon>
        <taxon>Saliceae</taxon>
        <taxon>Populus</taxon>
    </lineage>
</organism>
<gene>
    <name evidence="1" type="ORF">D5086_014061</name>
</gene>
<proteinExistence type="predicted"/>
<sequence length="82" mass="8972">MESVAKNANGSNTLYESLQHECDSGLCSVILSDKTQLYPTLRPLLNATETSINLKIGAKESEDGKFYNLSICMQSSKPFHCG</sequence>
<evidence type="ECO:0000313" key="1">
    <source>
        <dbReference type="EMBL" id="KAL3587194.1"/>
    </source>
</evidence>
<keyword evidence="2" id="KW-1185">Reference proteome</keyword>
<accession>A0ACC4C6R8</accession>
<dbReference type="EMBL" id="RCHU02000006">
    <property type="protein sequence ID" value="KAL3587194.1"/>
    <property type="molecule type" value="Genomic_DNA"/>
</dbReference>